<feature type="domain" description="RRM" evidence="4">
    <location>
        <begin position="622"/>
        <end position="705"/>
    </location>
</feature>
<feature type="compositionally biased region" description="Basic and acidic residues" evidence="3">
    <location>
        <begin position="127"/>
        <end position="139"/>
    </location>
</feature>
<dbReference type="PANTHER" id="PTHR23003">
    <property type="entry name" value="RNA RECOGNITION MOTIF RRM DOMAIN CONTAINING PROTEIN"/>
    <property type="match status" value="1"/>
</dbReference>
<evidence type="ECO:0000256" key="3">
    <source>
        <dbReference type="SAM" id="MobiDB-lite"/>
    </source>
</evidence>
<feature type="domain" description="RRM" evidence="4">
    <location>
        <begin position="727"/>
        <end position="804"/>
    </location>
</feature>
<feature type="region of interest" description="Disordered" evidence="3">
    <location>
        <begin position="90"/>
        <end position="250"/>
    </location>
</feature>
<feature type="compositionally biased region" description="Polar residues" evidence="3">
    <location>
        <begin position="107"/>
        <end position="119"/>
    </location>
</feature>
<gene>
    <name evidence="5" type="ORF">BKA67DRAFT_201430</name>
</gene>
<dbReference type="GO" id="GO:0005737">
    <property type="term" value="C:cytoplasm"/>
    <property type="evidence" value="ECO:0007669"/>
    <property type="project" value="TreeGrafter"/>
</dbReference>
<dbReference type="InterPro" id="IPR012677">
    <property type="entry name" value="Nucleotide-bd_a/b_plait_sf"/>
</dbReference>
<feature type="domain" description="RRM" evidence="4">
    <location>
        <begin position="328"/>
        <end position="406"/>
    </location>
</feature>
<evidence type="ECO:0000256" key="1">
    <source>
        <dbReference type="ARBA" id="ARBA00022884"/>
    </source>
</evidence>
<dbReference type="PROSITE" id="PS50102">
    <property type="entry name" value="RRM"/>
    <property type="match status" value="4"/>
</dbReference>
<evidence type="ECO:0000313" key="5">
    <source>
        <dbReference type="EMBL" id="KAH6657872.1"/>
    </source>
</evidence>
<dbReference type="InterPro" id="IPR035979">
    <property type="entry name" value="RBD_domain_sf"/>
</dbReference>
<dbReference type="GO" id="GO:1990904">
    <property type="term" value="C:ribonucleoprotein complex"/>
    <property type="evidence" value="ECO:0007669"/>
    <property type="project" value="TreeGrafter"/>
</dbReference>
<proteinExistence type="predicted"/>
<comment type="caution">
    <text evidence="5">The sequence shown here is derived from an EMBL/GenBank/DDBJ whole genome shotgun (WGS) entry which is preliminary data.</text>
</comment>
<evidence type="ECO:0000259" key="4">
    <source>
        <dbReference type="PROSITE" id="PS50102"/>
    </source>
</evidence>
<dbReference type="GO" id="GO:0005634">
    <property type="term" value="C:nucleus"/>
    <property type="evidence" value="ECO:0007669"/>
    <property type="project" value="TreeGrafter"/>
</dbReference>
<reference evidence="5" key="1">
    <citation type="journal article" date="2021" name="Nat. Commun.">
        <title>Genetic determinants of endophytism in the Arabidopsis root mycobiome.</title>
        <authorList>
            <person name="Mesny F."/>
            <person name="Miyauchi S."/>
            <person name="Thiergart T."/>
            <person name="Pickel B."/>
            <person name="Atanasova L."/>
            <person name="Karlsson M."/>
            <person name="Huettel B."/>
            <person name="Barry K.W."/>
            <person name="Haridas S."/>
            <person name="Chen C."/>
            <person name="Bauer D."/>
            <person name="Andreopoulos W."/>
            <person name="Pangilinan J."/>
            <person name="LaButti K."/>
            <person name="Riley R."/>
            <person name="Lipzen A."/>
            <person name="Clum A."/>
            <person name="Drula E."/>
            <person name="Henrissat B."/>
            <person name="Kohler A."/>
            <person name="Grigoriev I.V."/>
            <person name="Martin F.M."/>
            <person name="Hacquard S."/>
        </authorList>
    </citation>
    <scope>NUCLEOTIDE SEQUENCE</scope>
    <source>
        <strain evidence="5">MPI-SDFR-AT-0073</strain>
    </source>
</reference>
<feature type="domain" description="RRM" evidence="4">
    <location>
        <begin position="9"/>
        <end position="84"/>
    </location>
</feature>
<organism evidence="5 6">
    <name type="scientific">Truncatella angustata</name>
    <dbReference type="NCBI Taxonomy" id="152316"/>
    <lineage>
        <taxon>Eukaryota</taxon>
        <taxon>Fungi</taxon>
        <taxon>Dikarya</taxon>
        <taxon>Ascomycota</taxon>
        <taxon>Pezizomycotina</taxon>
        <taxon>Sordariomycetes</taxon>
        <taxon>Xylariomycetidae</taxon>
        <taxon>Amphisphaeriales</taxon>
        <taxon>Sporocadaceae</taxon>
        <taxon>Truncatella</taxon>
    </lineage>
</organism>
<accession>A0A9P9A024</accession>
<keyword evidence="6" id="KW-1185">Reference proteome</keyword>
<dbReference type="EMBL" id="JAGPXC010000002">
    <property type="protein sequence ID" value="KAH6657872.1"/>
    <property type="molecule type" value="Genomic_DNA"/>
</dbReference>
<feature type="compositionally biased region" description="Basic and acidic residues" evidence="3">
    <location>
        <begin position="203"/>
        <end position="225"/>
    </location>
</feature>
<sequence length="852" mass="94284">MAETAQDSSRIFVKNLPPTITQADFEAHLRKHFSNGHITDIKLIPQRRIGYVGYKSNDEAKQAVTKFHRSFIRMSKVSVELARPIADPSLPNQRFQARTDRPIFPGTTKSDQADTQPAELNQKKRKLNETDESDPKLQEYLDVMQRNPAKKPREEEHLQPEQPPVVEAESDDEYEEVPSRKARLNSRATAPHTTTSVPPTDSHAPEKRESQSTHHLGHGEGHVEPEPMDLDDAGNAENQAAPATDDDWLRSRTNRLLDLVDADEVPIENTMPESAPGERKKSIPVELPPREEEEEENAAADQASKEPASKQEVTKPKESAVDTVHKTARIFVRNLPYTADEAELREFFGAFGEIEEIHVPASSGNANNQGIAFVSYVDSDDAVKAFQQADGATFQGRMIHVLPGSAKREQLDEYELSKLPLKVQNKIRKKAKAGQAFNWNSLYMNQDAVLTSTADRLGVSKSELLDPTNADAAVKQALAETSTIQDTKAYFLANGVDLESFKSGQRSQQTILVKNLPYPTSTQELRSEFEQFGGQILKVLMPPTGTIAIVHFASIPEGKTAFSKLAYRRFKNSIFFLEQGPKGLFAGQTNPTTITAEPVGTEKLSAAELLEGKSTDEPAESSSIFVKNLSFNTTTAHLHDAFKHLDGYRSSSVKTKSDSKKPGQVLSMGFGFVSFNSKTSAEAAAKSMDGQVLHAHKLVVRTSHRGQDAAEQRRKEDAAKKADNKSTKLILKNLAFEVGKKDVRSLLGTYGTLRSVRLPKNAQNRSKGYAFAEFVTSREAENALNALRDTHLLGRKLVLDFAEAEEIDPEEVIAKMAKKTGRQNAKVTLHQLTGGDRKKITIGNEEEGEGEF</sequence>
<dbReference type="AlphaFoldDB" id="A0A9P9A024"/>
<dbReference type="InterPro" id="IPR003954">
    <property type="entry name" value="RRM_euk-type"/>
</dbReference>
<evidence type="ECO:0000313" key="6">
    <source>
        <dbReference type="Proteomes" id="UP000758603"/>
    </source>
</evidence>
<feature type="region of interest" description="Disordered" evidence="3">
    <location>
        <begin position="263"/>
        <end position="320"/>
    </location>
</feature>
<dbReference type="GO" id="GO:0003729">
    <property type="term" value="F:mRNA binding"/>
    <property type="evidence" value="ECO:0007669"/>
    <property type="project" value="TreeGrafter"/>
</dbReference>
<dbReference type="SMART" id="SM00360">
    <property type="entry name" value="RRM"/>
    <property type="match status" value="5"/>
</dbReference>
<dbReference type="Proteomes" id="UP000758603">
    <property type="component" value="Unassembled WGS sequence"/>
</dbReference>
<feature type="compositionally biased region" description="Polar residues" evidence="3">
    <location>
        <begin position="186"/>
        <end position="199"/>
    </location>
</feature>
<dbReference type="Pfam" id="PF00076">
    <property type="entry name" value="RRM_1"/>
    <property type="match status" value="5"/>
</dbReference>
<dbReference type="InterPro" id="IPR000504">
    <property type="entry name" value="RRM_dom"/>
</dbReference>
<protein>
    <submittedName>
        <fullName evidence="5">Multiple RNA-binding domain-containing protein</fullName>
    </submittedName>
</protein>
<dbReference type="OrthoDB" id="439639at2759"/>
<evidence type="ECO:0000256" key="2">
    <source>
        <dbReference type="PROSITE-ProRule" id="PRU00176"/>
    </source>
</evidence>
<name>A0A9P9A024_9PEZI</name>
<dbReference type="CDD" id="cd12320">
    <property type="entry name" value="RRM6_RBM19_RRM5_MRD1"/>
    <property type="match status" value="1"/>
</dbReference>
<dbReference type="PANTHER" id="PTHR23003:SF58">
    <property type="entry name" value="RNA-BINDING PROTEIN 19-LIKE PROTEIN-RELATED"/>
    <property type="match status" value="1"/>
</dbReference>
<feature type="compositionally biased region" description="Basic and acidic residues" evidence="3">
    <location>
        <begin position="303"/>
        <end position="320"/>
    </location>
</feature>
<dbReference type="GeneID" id="70124313"/>
<dbReference type="InterPro" id="IPR050374">
    <property type="entry name" value="RRT5_SRSF_SR"/>
</dbReference>
<dbReference type="SUPFAM" id="SSF54928">
    <property type="entry name" value="RNA-binding domain, RBD"/>
    <property type="match status" value="3"/>
</dbReference>
<dbReference type="RefSeq" id="XP_045962106.1">
    <property type="nucleotide sequence ID" value="XM_046095420.1"/>
</dbReference>
<dbReference type="SMART" id="SM00361">
    <property type="entry name" value="RRM_1"/>
    <property type="match status" value="1"/>
</dbReference>
<keyword evidence="1 2" id="KW-0694">RNA-binding</keyword>
<dbReference type="Gene3D" id="3.30.70.330">
    <property type="match status" value="5"/>
</dbReference>